<dbReference type="InterPro" id="IPR049326">
    <property type="entry name" value="Rhodopsin_dom_fungi"/>
</dbReference>
<sequence length="484" mass="53952">MHRPASILFLVLALLAVTSAAQQDMFKYMNRIPKCAITCILQEVPRSACKTVTNTTCLCSDEPLRQATQLCVRSTCESMLDALEAAKVEAEACERPYRDRRKALFASIPVQVLTFIIVCLRLVSRWNMSHSFEADDWIMLACLTFYILCLSLAKIAILVFFLRIFPGQTFRRITHLVIAVTALSTVVILLVQLCQCIPVNYNWEGWKGQFGSHRCIDLNALAFAAAGFSIVQDVVILILPLPPLLLLQVSWRTKAGIVFMFSLGIFILITSCIRLRFIVTFAKSFNPTWDYVEAVIWSGTEISVSMIVVMVPGLISTIASKTGWSFGNSDRAEKADRSHQCQSRVIALQPAHTGPESREGDPRDVEKEGSAIALRSPRRRSKVSRVSLYTFSSCNRISTNESEEALELGDRVRGEVHTEVRVDSGASSPRQHEPHGEEEVADGNGRTDRGIRVQTTTTVNSTYNTEPSGLRLGRLNFEKELDSP</sequence>
<protein>
    <submittedName>
        <fullName evidence="19">CFEM domain-containing protein</fullName>
    </submittedName>
</protein>
<dbReference type="PROSITE" id="PS52012">
    <property type="entry name" value="CFEM"/>
    <property type="match status" value="1"/>
</dbReference>
<feature type="region of interest" description="Disordered" evidence="15">
    <location>
        <begin position="421"/>
        <end position="484"/>
    </location>
</feature>
<dbReference type="Pfam" id="PF05730">
    <property type="entry name" value="CFEM"/>
    <property type="match status" value="1"/>
</dbReference>
<keyword evidence="20" id="KW-1185">Reference proteome</keyword>
<evidence type="ECO:0000256" key="8">
    <source>
        <dbReference type="ARBA" id="ARBA00022729"/>
    </source>
</evidence>
<name>A0A9P8VN22_9PEZI</name>
<evidence type="ECO:0000256" key="10">
    <source>
        <dbReference type="ARBA" id="ARBA00023136"/>
    </source>
</evidence>
<evidence type="ECO:0000256" key="1">
    <source>
        <dbReference type="ARBA" id="ARBA00004141"/>
    </source>
</evidence>
<feature type="transmembrane region" description="Helical" evidence="16">
    <location>
        <begin position="104"/>
        <end position="124"/>
    </location>
</feature>
<organism evidence="19 20">
    <name type="scientific">Plectosphaerella plurivora</name>
    <dbReference type="NCBI Taxonomy" id="936078"/>
    <lineage>
        <taxon>Eukaryota</taxon>
        <taxon>Fungi</taxon>
        <taxon>Dikarya</taxon>
        <taxon>Ascomycota</taxon>
        <taxon>Pezizomycotina</taxon>
        <taxon>Sordariomycetes</taxon>
        <taxon>Hypocreomycetidae</taxon>
        <taxon>Glomerellales</taxon>
        <taxon>Plectosphaerellaceae</taxon>
        <taxon>Plectosphaerella</taxon>
    </lineage>
</organism>
<keyword evidence="6" id="KW-0325">Glycoprotein</keyword>
<comment type="caution">
    <text evidence="14">Lacks conserved residue(s) required for the propagation of feature annotation.</text>
</comment>
<keyword evidence="10 16" id="KW-0472">Membrane</keyword>
<evidence type="ECO:0000256" key="9">
    <source>
        <dbReference type="ARBA" id="ARBA00022989"/>
    </source>
</evidence>
<proteinExistence type="inferred from homology"/>
<keyword evidence="11" id="KW-1015">Disulfide bond</keyword>
<evidence type="ECO:0000256" key="5">
    <source>
        <dbReference type="ARBA" id="ARBA00022525"/>
    </source>
</evidence>
<comment type="similarity">
    <text evidence="13">Belongs to the SAT4 family.</text>
</comment>
<evidence type="ECO:0000256" key="12">
    <source>
        <dbReference type="ARBA" id="ARBA00023288"/>
    </source>
</evidence>
<accession>A0A9P8VN22</accession>
<dbReference type="InterPro" id="IPR052337">
    <property type="entry name" value="SAT4-like"/>
</dbReference>
<feature type="transmembrane region" description="Helical" evidence="16">
    <location>
        <begin position="218"/>
        <end position="239"/>
    </location>
</feature>
<feature type="signal peptide" evidence="17">
    <location>
        <begin position="1"/>
        <end position="20"/>
    </location>
</feature>
<keyword evidence="9 16" id="KW-1133">Transmembrane helix</keyword>
<evidence type="ECO:0000259" key="18">
    <source>
        <dbReference type="PROSITE" id="PS52012"/>
    </source>
</evidence>
<evidence type="ECO:0000313" key="19">
    <source>
        <dbReference type="EMBL" id="KAH6695660.1"/>
    </source>
</evidence>
<evidence type="ECO:0000256" key="6">
    <source>
        <dbReference type="ARBA" id="ARBA00022622"/>
    </source>
</evidence>
<keyword evidence="5" id="KW-0964">Secreted</keyword>
<evidence type="ECO:0000256" key="15">
    <source>
        <dbReference type="SAM" id="MobiDB-lite"/>
    </source>
</evidence>
<comment type="caution">
    <text evidence="19">The sequence shown here is derived from an EMBL/GenBank/DDBJ whole genome shotgun (WGS) entry which is preliminary data.</text>
</comment>
<evidence type="ECO:0000256" key="14">
    <source>
        <dbReference type="PROSITE-ProRule" id="PRU01356"/>
    </source>
</evidence>
<feature type="transmembrane region" description="Helical" evidence="16">
    <location>
        <begin position="136"/>
        <end position="161"/>
    </location>
</feature>
<dbReference type="InterPro" id="IPR008427">
    <property type="entry name" value="Extracellular_membr_CFEM_dom"/>
</dbReference>
<feature type="compositionally biased region" description="Low complexity" evidence="15">
    <location>
        <begin position="455"/>
        <end position="465"/>
    </location>
</feature>
<dbReference type="GO" id="GO:0098552">
    <property type="term" value="C:side of membrane"/>
    <property type="evidence" value="ECO:0007669"/>
    <property type="project" value="UniProtKB-KW"/>
</dbReference>
<feature type="region of interest" description="Disordered" evidence="15">
    <location>
        <begin position="347"/>
        <end position="377"/>
    </location>
</feature>
<comment type="subcellular location">
    <subcellularLocation>
        <location evidence="2">Membrane</location>
        <topology evidence="2">Lipid-anchor</topology>
        <topology evidence="2">GPI-anchor</topology>
    </subcellularLocation>
    <subcellularLocation>
        <location evidence="1">Membrane</location>
        <topology evidence="1">Multi-pass membrane protein</topology>
    </subcellularLocation>
    <subcellularLocation>
        <location evidence="3">Secreted</location>
    </subcellularLocation>
</comment>
<feature type="chain" id="PRO_5040308988" evidence="17">
    <location>
        <begin position="21"/>
        <end position="484"/>
    </location>
</feature>
<dbReference type="Proteomes" id="UP000770015">
    <property type="component" value="Unassembled WGS sequence"/>
</dbReference>
<feature type="transmembrane region" description="Helical" evidence="16">
    <location>
        <begin position="291"/>
        <end position="315"/>
    </location>
</feature>
<dbReference type="EMBL" id="JAGSXJ010000002">
    <property type="protein sequence ID" value="KAH6695660.1"/>
    <property type="molecule type" value="Genomic_DNA"/>
</dbReference>
<evidence type="ECO:0000313" key="20">
    <source>
        <dbReference type="Proteomes" id="UP000770015"/>
    </source>
</evidence>
<reference evidence="19" key="1">
    <citation type="journal article" date="2021" name="Nat. Commun.">
        <title>Genetic determinants of endophytism in the Arabidopsis root mycobiome.</title>
        <authorList>
            <person name="Mesny F."/>
            <person name="Miyauchi S."/>
            <person name="Thiergart T."/>
            <person name="Pickel B."/>
            <person name="Atanasova L."/>
            <person name="Karlsson M."/>
            <person name="Huettel B."/>
            <person name="Barry K.W."/>
            <person name="Haridas S."/>
            <person name="Chen C."/>
            <person name="Bauer D."/>
            <person name="Andreopoulos W."/>
            <person name="Pangilinan J."/>
            <person name="LaButti K."/>
            <person name="Riley R."/>
            <person name="Lipzen A."/>
            <person name="Clum A."/>
            <person name="Drula E."/>
            <person name="Henrissat B."/>
            <person name="Kohler A."/>
            <person name="Grigoriev I.V."/>
            <person name="Martin F.M."/>
            <person name="Hacquard S."/>
        </authorList>
    </citation>
    <scope>NUCLEOTIDE SEQUENCE</scope>
    <source>
        <strain evidence="19">MPI-SDFR-AT-0117</strain>
    </source>
</reference>
<feature type="compositionally biased region" description="Basic and acidic residues" evidence="15">
    <location>
        <begin position="355"/>
        <end position="369"/>
    </location>
</feature>
<dbReference type="GO" id="GO:0005576">
    <property type="term" value="C:extracellular region"/>
    <property type="evidence" value="ECO:0007669"/>
    <property type="project" value="UniProtKB-SubCell"/>
</dbReference>
<feature type="domain" description="CFEM" evidence="18">
    <location>
        <begin position="7"/>
        <end position="120"/>
    </location>
</feature>
<keyword evidence="12" id="KW-0449">Lipoprotein</keyword>
<keyword evidence="8 17" id="KW-0732">Signal</keyword>
<evidence type="ECO:0000256" key="13">
    <source>
        <dbReference type="ARBA" id="ARBA00038359"/>
    </source>
</evidence>
<dbReference type="OrthoDB" id="2496787at2759"/>
<evidence type="ECO:0000256" key="11">
    <source>
        <dbReference type="ARBA" id="ARBA00023157"/>
    </source>
</evidence>
<evidence type="ECO:0000256" key="16">
    <source>
        <dbReference type="SAM" id="Phobius"/>
    </source>
</evidence>
<evidence type="ECO:0000256" key="7">
    <source>
        <dbReference type="ARBA" id="ARBA00022692"/>
    </source>
</evidence>
<evidence type="ECO:0000256" key="17">
    <source>
        <dbReference type="SAM" id="SignalP"/>
    </source>
</evidence>
<dbReference type="PANTHER" id="PTHR33048">
    <property type="entry name" value="PTH11-LIKE INTEGRAL MEMBRANE PROTEIN (AFU_ORTHOLOGUE AFUA_5G11245)"/>
    <property type="match status" value="1"/>
</dbReference>
<comment type="similarity">
    <text evidence="4">Belongs to the RBT5 family.</text>
</comment>
<keyword evidence="6" id="KW-0336">GPI-anchor</keyword>
<gene>
    <name evidence="19" type="ORF">F5X68DRAFT_220027</name>
</gene>
<dbReference type="AlphaFoldDB" id="A0A9P8VN22"/>
<dbReference type="PANTHER" id="PTHR33048:SF143">
    <property type="entry name" value="EXTRACELLULAR MEMBRANE PROTEIN CFEM DOMAIN-CONTAINING PROTEIN-RELATED"/>
    <property type="match status" value="1"/>
</dbReference>
<keyword evidence="7 16" id="KW-0812">Transmembrane</keyword>
<dbReference type="Pfam" id="PF20684">
    <property type="entry name" value="Fung_rhodopsin"/>
    <property type="match status" value="1"/>
</dbReference>
<evidence type="ECO:0000256" key="2">
    <source>
        <dbReference type="ARBA" id="ARBA00004589"/>
    </source>
</evidence>
<evidence type="ECO:0000256" key="3">
    <source>
        <dbReference type="ARBA" id="ARBA00004613"/>
    </source>
</evidence>
<evidence type="ECO:0000256" key="4">
    <source>
        <dbReference type="ARBA" id="ARBA00010031"/>
    </source>
</evidence>
<feature type="transmembrane region" description="Helical" evidence="16">
    <location>
        <begin position="259"/>
        <end position="279"/>
    </location>
</feature>
<feature type="transmembrane region" description="Helical" evidence="16">
    <location>
        <begin position="173"/>
        <end position="197"/>
    </location>
</feature>